<evidence type="ECO:0000256" key="1">
    <source>
        <dbReference type="SAM" id="MobiDB-lite"/>
    </source>
</evidence>
<keyword evidence="2" id="KW-1133">Transmembrane helix</keyword>
<protein>
    <submittedName>
        <fullName evidence="4">SH3 domain-containing protein</fullName>
    </submittedName>
</protein>
<dbReference type="Gene3D" id="2.30.30.40">
    <property type="entry name" value="SH3 Domains"/>
    <property type="match status" value="1"/>
</dbReference>
<dbReference type="RefSeq" id="WP_393011270.1">
    <property type="nucleotide sequence ID" value="NZ_JAZAQF010000029.1"/>
</dbReference>
<keyword evidence="2" id="KW-0472">Membrane</keyword>
<dbReference type="Proteomes" id="UP001604335">
    <property type="component" value="Unassembled WGS sequence"/>
</dbReference>
<keyword evidence="5" id="KW-1185">Reference proteome</keyword>
<evidence type="ECO:0000313" key="4">
    <source>
        <dbReference type="EMBL" id="MFG3817155.1"/>
    </source>
</evidence>
<evidence type="ECO:0000259" key="3">
    <source>
        <dbReference type="Pfam" id="PF08239"/>
    </source>
</evidence>
<accession>A0ABW7C7J2</accession>
<gene>
    <name evidence="4" type="ORF">VPK24_05860</name>
</gene>
<feature type="compositionally biased region" description="Pro residues" evidence="1">
    <location>
        <begin position="84"/>
        <end position="94"/>
    </location>
</feature>
<organism evidence="4 5">
    <name type="scientific">Limnothrix redekei LRLZ20PSL1</name>
    <dbReference type="NCBI Taxonomy" id="3112953"/>
    <lineage>
        <taxon>Bacteria</taxon>
        <taxon>Bacillati</taxon>
        <taxon>Cyanobacteriota</taxon>
        <taxon>Cyanophyceae</taxon>
        <taxon>Pseudanabaenales</taxon>
        <taxon>Pseudanabaenaceae</taxon>
        <taxon>Limnothrix</taxon>
    </lineage>
</organism>
<name>A0ABW7C7J2_9CYAN</name>
<feature type="region of interest" description="Disordered" evidence="1">
    <location>
        <begin position="57"/>
        <end position="97"/>
    </location>
</feature>
<proteinExistence type="predicted"/>
<keyword evidence="2" id="KW-0812">Transmembrane</keyword>
<evidence type="ECO:0000313" key="5">
    <source>
        <dbReference type="Proteomes" id="UP001604335"/>
    </source>
</evidence>
<reference evidence="5" key="1">
    <citation type="journal article" date="2024" name="Algal Res.">
        <title>Biochemical, toxicological and genomic investigation of a high-biomass producing Limnothrix strain isolated from Italian shallow drinking water reservoir.</title>
        <authorList>
            <person name="Simonazzi M."/>
            <person name="Shishido T.K."/>
            <person name="Delbaje E."/>
            <person name="Wahlsten M."/>
            <person name="Fewer D.P."/>
            <person name="Sivonen K."/>
            <person name="Pezzolesi L."/>
            <person name="Pistocchi R."/>
        </authorList>
    </citation>
    <scope>NUCLEOTIDE SEQUENCE [LARGE SCALE GENOMIC DNA]</scope>
    <source>
        <strain evidence="5">LRLZ20PSL1</strain>
    </source>
</reference>
<dbReference type="Pfam" id="PF08239">
    <property type="entry name" value="SH3_3"/>
    <property type="match status" value="1"/>
</dbReference>
<sequence>MVDPHRESQTIVRWLWKLLRGLVSLISGIAIAIAFLAAGGVIAVRYIVTQIATAPPRPSFANDPKPGAAVTPPPPPSSVVAPAPSLPPPPPLPPGAYRARVTQPIGLVLRSAPNRSGARLGSVDYNDRVIVLGDSPDRRWQRVRLGESGPEGWVRSGNTRRLD</sequence>
<evidence type="ECO:0000256" key="2">
    <source>
        <dbReference type="SAM" id="Phobius"/>
    </source>
</evidence>
<comment type="caution">
    <text evidence="4">The sequence shown here is derived from an EMBL/GenBank/DDBJ whole genome shotgun (WGS) entry which is preliminary data.</text>
</comment>
<feature type="domain" description="SH3b" evidence="3">
    <location>
        <begin position="106"/>
        <end position="157"/>
    </location>
</feature>
<dbReference type="InterPro" id="IPR003646">
    <property type="entry name" value="SH3-like_bac-type"/>
</dbReference>
<feature type="transmembrane region" description="Helical" evidence="2">
    <location>
        <begin position="21"/>
        <end position="48"/>
    </location>
</feature>
<dbReference type="EMBL" id="JAZAQF010000029">
    <property type="protein sequence ID" value="MFG3817155.1"/>
    <property type="molecule type" value="Genomic_DNA"/>
</dbReference>